<gene>
    <name evidence="2" type="ORF">FAS41_29915</name>
</gene>
<protein>
    <submittedName>
        <fullName evidence="2">Uncharacterized protein</fullName>
    </submittedName>
</protein>
<comment type="caution">
    <text evidence="2">The sequence shown here is derived from an EMBL/GenBank/DDBJ whole genome shotgun (WGS) entry which is preliminary data.</text>
</comment>
<accession>A0A5R9QKM0</accession>
<feature type="transmembrane region" description="Helical" evidence="1">
    <location>
        <begin position="36"/>
        <end position="54"/>
    </location>
</feature>
<feature type="transmembrane region" description="Helical" evidence="1">
    <location>
        <begin position="87"/>
        <end position="106"/>
    </location>
</feature>
<reference evidence="2 3" key="1">
    <citation type="submission" date="2019-04" db="EMBL/GenBank/DDBJ databases">
        <authorList>
            <person name="Li M."/>
        </authorList>
    </citation>
    <scope>NUCLEOTIDE SEQUENCE [LARGE SCALE GENOMIC DNA]</scope>
    <source>
        <strain evidence="2 3">LAM1902</strain>
    </source>
</reference>
<proteinExistence type="predicted"/>
<keyword evidence="1" id="KW-0812">Transmembrane</keyword>
<dbReference type="AlphaFoldDB" id="A0A5R9QKM0"/>
<dbReference type="Proteomes" id="UP000306635">
    <property type="component" value="Unassembled WGS sequence"/>
</dbReference>
<evidence type="ECO:0000313" key="2">
    <source>
        <dbReference type="EMBL" id="TLX69844.1"/>
    </source>
</evidence>
<keyword evidence="3" id="KW-1185">Reference proteome</keyword>
<organism evidence="2 3">
    <name type="scientific">Pseudomonas nicosulfuronedens</name>
    <dbReference type="NCBI Taxonomy" id="2571105"/>
    <lineage>
        <taxon>Bacteria</taxon>
        <taxon>Pseudomonadati</taxon>
        <taxon>Pseudomonadota</taxon>
        <taxon>Gammaproteobacteria</taxon>
        <taxon>Pseudomonadales</taxon>
        <taxon>Pseudomonadaceae</taxon>
        <taxon>Pseudomonas</taxon>
    </lineage>
</organism>
<dbReference type="EMBL" id="SWDV01000073">
    <property type="protein sequence ID" value="TLX69844.1"/>
    <property type="molecule type" value="Genomic_DNA"/>
</dbReference>
<feature type="transmembrane region" description="Helical" evidence="1">
    <location>
        <begin position="61"/>
        <end position="81"/>
    </location>
</feature>
<evidence type="ECO:0000313" key="3">
    <source>
        <dbReference type="Proteomes" id="UP000306635"/>
    </source>
</evidence>
<keyword evidence="1" id="KW-0472">Membrane</keyword>
<keyword evidence="1" id="KW-1133">Transmembrane helix</keyword>
<feature type="transmembrane region" description="Helical" evidence="1">
    <location>
        <begin position="12"/>
        <end position="30"/>
    </location>
</feature>
<evidence type="ECO:0000256" key="1">
    <source>
        <dbReference type="SAM" id="Phobius"/>
    </source>
</evidence>
<name>A0A5R9QKM0_9PSED</name>
<sequence>MTFGGLSTQYFLRQLFFGVLIAAAILWMSAQGAKGIQVNAAVYAVICTLLYPYSRFVYEQIVSFIMGNNVFFGNALIVMIAKSFTMVLCWAFSIFVAPVGLLYLYFYHRRAA</sequence>
<dbReference type="OrthoDB" id="8779206at2"/>